<evidence type="ECO:0000313" key="2">
    <source>
        <dbReference type="EMBL" id="KAA8544599.1"/>
    </source>
</evidence>
<proteinExistence type="predicted"/>
<accession>A0A5J5BP22</accession>
<organism evidence="2 3">
    <name type="scientific">Nyssa sinensis</name>
    <dbReference type="NCBI Taxonomy" id="561372"/>
    <lineage>
        <taxon>Eukaryota</taxon>
        <taxon>Viridiplantae</taxon>
        <taxon>Streptophyta</taxon>
        <taxon>Embryophyta</taxon>
        <taxon>Tracheophyta</taxon>
        <taxon>Spermatophyta</taxon>
        <taxon>Magnoliopsida</taxon>
        <taxon>eudicotyledons</taxon>
        <taxon>Gunneridae</taxon>
        <taxon>Pentapetalae</taxon>
        <taxon>asterids</taxon>
        <taxon>Cornales</taxon>
        <taxon>Nyssaceae</taxon>
        <taxon>Nyssa</taxon>
    </lineage>
</organism>
<keyword evidence="3" id="KW-1185">Reference proteome</keyword>
<dbReference type="EMBL" id="CM018034">
    <property type="protein sequence ID" value="KAA8544599.1"/>
    <property type="molecule type" value="Genomic_DNA"/>
</dbReference>
<reference evidence="2 3" key="1">
    <citation type="submission" date="2019-09" db="EMBL/GenBank/DDBJ databases">
        <title>A chromosome-level genome assembly of the Chinese tupelo Nyssa sinensis.</title>
        <authorList>
            <person name="Yang X."/>
            <person name="Kang M."/>
            <person name="Yang Y."/>
            <person name="Xiong H."/>
            <person name="Wang M."/>
            <person name="Zhang Z."/>
            <person name="Wang Z."/>
            <person name="Wu H."/>
            <person name="Ma T."/>
            <person name="Liu J."/>
            <person name="Xi Z."/>
        </authorList>
    </citation>
    <scope>NUCLEOTIDE SEQUENCE [LARGE SCALE GENOMIC DNA]</scope>
    <source>
        <strain evidence="2">J267</strain>
        <tissue evidence="2">Leaf</tissue>
    </source>
</reference>
<name>A0A5J5BP22_9ASTE</name>
<dbReference type="Proteomes" id="UP000325577">
    <property type="component" value="Linkage Group LG11"/>
</dbReference>
<evidence type="ECO:0000313" key="3">
    <source>
        <dbReference type="Proteomes" id="UP000325577"/>
    </source>
</evidence>
<evidence type="ECO:0000256" key="1">
    <source>
        <dbReference type="SAM" id="MobiDB-lite"/>
    </source>
</evidence>
<sequence length="316" mass="32937">MEMKGATALRGGYGDEVEGAMMMVEVESAVGGDDGGAGYSESDGGGGAAVVRERQVGAVEIDKDAVGGGDGNDRRCADSALYATENSRLPQSYSVLQQNTQATPLHTNSSTSAVASQAISTCHLAVAPFHVQGDALATNTTNRPAIRSSASAAGVHSVEGSFGDGVPITCSASAVCTREATSNTNGLEPTIHSLRDIPNAFSDAVCPVANQIGANASQPESSTKFTEQQKTSYAIQPIKSMEIGTTCSDPLLDCLDILQRDSYQNPTGQIMATTSNQHPSLLLHNEDMRSRDVVVLENDEGFDGNSGDELDDDSER</sequence>
<gene>
    <name evidence="2" type="ORF">F0562_022611</name>
</gene>
<protein>
    <submittedName>
        <fullName evidence="2">Uncharacterized protein</fullName>
    </submittedName>
</protein>
<feature type="region of interest" description="Disordered" evidence="1">
    <location>
        <begin position="297"/>
        <end position="316"/>
    </location>
</feature>
<dbReference type="AlphaFoldDB" id="A0A5J5BP22"/>